<dbReference type="eggNOG" id="COG0568">
    <property type="taxonomic scope" value="Bacteria"/>
</dbReference>
<organism evidence="8 9">
    <name type="scientific">Treponema succinifaciens (strain ATCC 33096 / DSM 2489 / 6091)</name>
    <dbReference type="NCBI Taxonomy" id="869209"/>
    <lineage>
        <taxon>Bacteria</taxon>
        <taxon>Pseudomonadati</taxon>
        <taxon>Spirochaetota</taxon>
        <taxon>Spirochaetia</taxon>
        <taxon>Spirochaetales</taxon>
        <taxon>Treponemataceae</taxon>
        <taxon>Treponema</taxon>
    </lineage>
</organism>
<reference evidence="8 9" key="1">
    <citation type="journal article" date="2011" name="Stand. Genomic Sci.">
        <title>Complete genome sequence of Treponema succinifaciens type strain (6091).</title>
        <authorList>
            <person name="Han C."/>
            <person name="Gronow S."/>
            <person name="Teshima H."/>
            <person name="Lapidus A."/>
            <person name="Nolan M."/>
            <person name="Lucas S."/>
            <person name="Hammon N."/>
            <person name="Deshpande S."/>
            <person name="Cheng J.F."/>
            <person name="Zeytun A."/>
            <person name="Tapia R."/>
            <person name="Goodwin L."/>
            <person name="Pitluck S."/>
            <person name="Liolios K."/>
            <person name="Pagani I."/>
            <person name="Ivanova N."/>
            <person name="Mavromatis K."/>
            <person name="Mikhailova N."/>
            <person name="Huntemann M."/>
            <person name="Pati A."/>
            <person name="Chen A."/>
            <person name="Palaniappan K."/>
            <person name="Land M."/>
            <person name="Hauser L."/>
            <person name="Brambilla E.M."/>
            <person name="Rohde M."/>
            <person name="Goker M."/>
            <person name="Woyke T."/>
            <person name="Bristow J."/>
            <person name="Eisen J.A."/>
            <person name="Markowitz V."/>
            <person name="Hugenholtz P."/>
            <person name="Kyrpides N.C."/>
            <person name="Klenk H.P."/>
            <person name="Detter J.C."/>
        </authorList>
    </citation>
    <scope>NUCLEOTIDE SEQUENCE [LARGE SCALE GENOMIC DNA]</scope>
    <source>
        <strain evidence="9">ATCC 33096 / DSM 2489 / 6091</strain>
    </source>
</reference>
<dbReference type="InterPro" id="IPR009042">
    <property type="entry name" value="RNA_pol_sigma70_r1_2"/>
</dbReference>
<evidence type="ECO:0000256" key="1">
    <source>
        <dbReference type="ARBA" id="ARBA00023015"/>
    </source>
</evidence>
<evidence type="ECO:0000313" key="9">
    <source>
        <dbReference type="Proteomes" id="UP000006852"/>
    </source>
</evidence>
<dbReference type="InterPro" id="IPR050239">
    <property type="entry name" value="Sigma-70_RNA_pol_init_factors"/>
</dbReference>
<dbReference type="EMBL" id="CP002631">
    <property type="protein sequence ID" value="AEB13418.1"/>
    <property type="molecule type" value="Genomic_DNA"/>
</dbReference>
<evidence type="ECO:0000259" key="7">
    <source>
        <dbReference type="PROSITE" id="PS00716"/>
    </source>
</evidence>
<proteinExistence type="inferred from homology"/>
<dbReference type="SUPFAM" id="SSF88946">
    <property type="entry name" value="Sigma2 domain of RNA polymerase sigma factors"/>
    <property type="match status" value="1"/>
</dbReference>
<keyword evidence="2 5" id="KW-0731">Sigma factor</keyword>
<keyword evidence="9" id="KW-1185">Reference proteome</keyword>
<keyword evidence="3 5" id="KW-0238">DNA-binding</keyword>
<dbReference type="PROSITE" id="PS00716">
    <property type="entry name" value="SIGMA70_2"/>
    <property type="match status" value="1"/>
</dbReference>
<dbReference type="Pfam" id="PF04542">
    <property type="entry name" value="Sigma70_r2"/>
    <property type="match status" value="1"/>
</dbReference>
<dbReference type="Gene3D" id="1.10.601.10">
    <property type="entry name" value="RNA Polymerase Primary Sigma Factor"/>
    <property type="match status" value="1"/>
</dbReference>
<keyword evidence="4 5" id="KW-0804">Transcription</keyword>
<feature type="domain" description="RNA polymerase sigma-70" evidence="7">
    <location>
        <begin position="242"/>
        <end position="268"/>
    </location>
</feature>
<dbReference type="Proteomes" id="UP000006852">
    <property type="component" value="Chromosome"/>
</dbReference>
<dbReference type="InterPro" id="IPR007630">
    <property type="entry name" value="RNA_pol_sigma70_r4"/>
</dbReference>
<gene>
    <name evidence="8" type="ordered locus">Tresu_0466</name>
</gene>
<evidence type="ECO:0000256" key="3">
    <source>
        <dbReference type="ARBA" id="ARBA00023125"/>
    </source>
</evidence>
<comment type="similarity">
    <text evidence="5">Belongs to the sigma-70 factor family.</text>
</comment>
<dbReference type="CDD" id="cd06171">
    <property type="entry name" value="Sigma70_r4"/>
    <property type="match status" value="1"/>
</dbReference>
<dbReference type="Pfam" id="PF04539">
    <property type="entry name" value="Sigma70_r3"/>
    <property type="match status" value="1"/>
</dbReference>
<dbReference type="OrthoDB" id="9809557at2"/>
<dbReference type="AlphaFoldDB" id="F2NXU8"/>
<evidence type="ECO:0000256" key="4">
    <source>
        <dbReference type="ARBA" id="ARBA00023163"/>
    </source>
</evidence>
<dbReference type="PIRSF" id="PIRSF000770">
    <property type="entry name" value="RNA_pol_sigma-SigE/K"/>
    <property type="match status" value="1"/>
</dbReference>
<dbReference type="PRINTS" id="PR00046">
    <property type="entry name" value="SIGMA70FCT"/>
</dbReference>
<dbReference type="HOGENOM" id="CLU_014793_3_5_12"/>
<dbReference type="InterPro" id="IPR007624">
    <property type="entry name" value="RNA_pol_sigma70_r3"/>
</dbReference>
<dbReference type="GeneID" id="302997681"/>
<evidence type="ECO:0000256" key="5">
    <source>
        <dbReference type="RuleBase" id="RU362124"/>
    </source>
</evidence>
<dbReference type="InterPro" id="IPR014284">
    <property type="entry name" value="RNA_pol_sigma-70_dom"/>
</dbReference>
<reference evidence="9" key="2">
    <citation type="submission" date="2011-04" db="EMBL/GenBank/DDBJ databases">
        <title>The complete genome of chromosome of Treponema succinifaciens DSM 2489.</title>
        <authorList>
            <person name="Lucas S."/>
            <person name="Copeland A."/>
            <person name="Lapidus A."/>
            <person name="Bruce D."/>
            <person name="Goodwin L."/>
            <person name="Pitluck S."/>
            <person name="Peters L."/>
            <person name="Kyrpides N."/>
            <person name="Mavromatis K."/>
            <person name="Ivanova N."/>
            <person name="Ovchinnikova G."/>
            <person name="Teshima H."/>
            <person name="Detter J.C."/>
            <person name="Tapia R."/>
            <person name="Han C."/>
            <person name="Land M."/>
            <person name="Hauser L."/>
            <person name="Markowitz V."/>
            <person name="Cheng J.-F."/>
            <person name="Hugenholtz P."/>
            <person name="Woyke T."/>
            <person name="Wu D."/>
            <person name="Gronow S."/>
            <person name="Wellnitz S."/>
            <person name="Brambilla E."/>
            <person name="Klenk H.-P."/>
            <person name="Eisen J.A."/>
        </authorList>
    </citation>
    <scope>NUCLEOTIDE SEQUENCE [LARGE SCALE GENOMIC DNA]</scope>
    <source>
        <strain evidence="9">ATCC 33096 / DSM 2489 / 6091</strain>
    </source>
</reference>
<dbReference type="InterPro" id="IPR007627">
    <property type="entry name" value="RNA_pol_sigma70_r2"/>
</dbReference>
<dbReference type="NCBIfam" id="TIGR02937">
    <property type="entry name" value="sigma70-ECF"/>
    <property type="match status" value="1"/>
</dbReference>
<dbReference type="InterPro" id="IPR013325">
    <property type="entry name" value="RNA_pol_sigma_r2"/>
</dbReference>
<dbReference type="InterPro" id="IPR013324">
    <property type="entry name" value="RNA_pol_sigma_r3/r4-like"/>
</dbReference>
<dbReference type="Pfam" id="PF04545">
    <property type="entry name" value="Sigma70_r4"/>
    <property type="match status" value="1"/>
</dbReference>
<dbReference type="GO" id="GO:0003677">
    <property type="term" value="F:DNA binding"/>
    <property type="evidence" value="ECO:0007669"/>
    <property type="project" value="UniProtKB-KW"/>
</dbReference>
<protein>
    <recommendedName>
        <fullName evidence="5">RNA polymerase sigma factor</fullName>
    </recommendedName>
</protein>
<dbReference type="PANTHER" id="PTHR30603">
    <property type="entry name" value="RNA POLYMERASE SIGMA FACTOR RPO"/>
    <property type="match status" value="1"/>
</dbReference>
<dbReference type="Pfam" id="PF00140">
    <property type="entry name" value="Sigma70_r1_2"/>
    <property type="match status" value="1"/>
</dbReference>
<comment type="function">
    <text evidence="5">Sigma factors are initiation factors that promote the attachment of RNA polymerase to specific initiation sites and are then released.</text>
</comment>
<keyword evidence="1 5" id="KW-0805">Transcription regulation</keyword>
<dbReference type="SUPFAM" id="SSF88659">
    <property type="entry name" value="Sigma3 and sigma4 domains of RNA polymerase sigma factors"/>
    <property type="match status" value="2"/>
</dbReference>
<dbReference type="InterPro" id="IPR036388">
    <property type="entry name" value="WH-like_DNA-bd_sf"/>
</dbReference>
<evidence type="ECO:0000256" key="2">
    <source>
        <dbReference type="ARBA" id="ARBA00023082"/>
    </source>
</evidence>
<dbReference type="RefSeq" id="WP_013700725.1">
    <property type="nucleotide sequence ID" value="NC_015385.1"/>
</dbReference>
<dbReference type="STRING" id="869209.Tresu_0466"/>
<dbReference type="KEGG" id="tsu:Tresu_0466"/>
<dbReference type="Gene3D" id="1.10.10.10">
    <property type="entry name" value="Winged helix-like DNA-binding domain superfamily/Winged helix DNA-binding domain"/>
    <property type="match status" value="2"/>
</dbReference>
<name>F2NXU8_TRES6</name>
<dbReference type="GO" id="GO:0006352">
    <property type="term" value="P:DNA-templated transcription initiation"/>
    <property type="evidence" value="ECO:0007669"/>
    <property type="project" value="InterPro"/>
</dbReference>
<evidence type="ECO:0000259" key="6">
    <source>
        <dbReference type="PROSITE" id="PS00715"/>
    </source>
</evidence>
<accession>F2NXU8</accession>
<feature type="domain" description="RNA polymerase sigma-70" evidence="6">
    <location>
        <begin position="72"/>
        <end position="85"/>
    </location>
</feature>
<dbReference type="InterPro" id="IPR000943">
    <property type="entry name" value="RNA_pol_sigma70"/>
</dbReference>
<dbReference type="PROSITE" id="PS00715">
    <property type="entry name" value="SIGMA70_1"/>
    <property type="match status" value="1"/>
</dbReference>
<dbReference type="PANTHER" id="PTHR30603:SF47">
    <property type="entry name" value="RNA POLYMERASE SIGMA FACTOR SIGD, CHLOROPLASTIC"/>
    <property type="match status" value="1"/>
</dbReference>
<sequence>MTSVSAKDLDVVRIHLNEIKKIPLLTNDEEIQLATRAAAGDKAARDKLLTSNMRFVIKIASQYLNKGLEYEDLISEGYLGLMKALDHFDVSKGYHFISYAVWWIRQSIMKAIVDFGRPIRLPVNKDAELTEIKRACHSVNPHGKKSEEEELEEVALKLGMTKHHIREMLNISQEMISLDSPISGDSDTALVDTVSAGTFTPEDAAIDASLKTEIDKAFVGLDKKSVEVLNMRYGLNGQGERTLKEVGEKMNLSRERVRQIEKHAIAKIRANKICDISLKDYVA</sequence>
<dbReference type="GO" id="GO:0016987">
    <property type="term" value="F:sigma factor activity"/>
    <property type="evidence" value="ECO:0007669"/>
    <property type="project" value="UniProtKB-KW"/>
</dbReference>
<evidence type="ECO:0000313" key="8">
    <source>
        <dbReference type="EMBL" id="AEB13418.1"/>
    </source>
</evidence>